<dbReference type="NCBIfam" id="TIGR00231">
    <property type="entry name" value="small_GTP"/>
    <property type="match status" value="1"/>
</dbReference>
<evidence type="ECO:0000256" key="1">
    <source>
        <dbReference type="ARBA" id="ARBA00004342"/>
    </source>
</evidence>
<dbReference type="Proteomes" id="UP001145021">
    <property type="component" value="Unassembled WGS sequence"/>
</dbReference>
<dbReference type="GO" id="GO:0005525">
    <property type="term" value="F:GTP binding"/>
    <property type="evidence" value="ECO:0007669"/>
    <property type="project" value="UniProtKB-KW"/>
</dbReference>
<dbReference type="PROSITE" id="PS51420">
    <property type="entry name" value="RHO"/>
    <property type="match status" value="1"/>
</dbReference>
<keyword evidence="8" id="KW-0472">Membrane</keyword>
<evidence type="ECO:0000256" key="11">
    <source>
        <dbReference type="ARBA" id="ARBA00023289"/>
    </source>
</evidence>
<feature type="coiled-coil region" evidence="14">
    <location>
        <begin position="168"/>
        <end position="216"/>
    </location>
</feature>
<dbReference type="GO" id="GO:0005886">
    <property type="term" value="C:plasma membrane"/>
    <property type="evidence" value="ECO:0007669"/>
    <property type="project" value="UniProtKB-SubCell"/>
</dbReference>
<dbReference type="PROSITE" id="PS51419">
    <property type="entry name" value="RAB"/>
    <property type="match status" value="1"/>
</dbReference>
<keyword evidence="7" id="KW-0342">GTP-binding</keyword>
<reference evidence="17" key="1">
    <citation type="submission" date="2022-07" db="EMBL/GenBank/DDBJ databases">
        <title>Phylogenomic reconstructions and comparative analyses of Kickxellomycotina fungi.</title>
        <authorList>
            <person name="Reynolds N.K."/>
            <person name="Stajich J.E."/>
            <person name="Barry K."/>
            <person name="Grigoriev I.V."/>
            <person name="Crous P."/>
            <person name="Smith M.E."/>
        </authorList>
    </citation>
    <scope>NUCLEOTIDE SEQUENCE</scope>
    <source>
        <strain evidence="17">NBRC 105413</strain>
    </source>
</reference>
<evidence type="ECO:0000256" key="14">
    <source>
        <dbReference type="SAM" id="Coils"/>
    </source>
</evidence>
<dbReference type="SMART" id="SM00174">
    <property type="entry name" value="RHO"/>
    <property type="match status" value="1"/>
</dbReference>
<sequence>MKTGKRLKGVVISKPIVYGNIATELLSKKTDHTHKWTVFLRGPNGQDISSFVHKVEFKLHETFVNNNRAFKSPPYEVTETGWGEFEIITKIYFPPSSGEKPISLYHMLKLYPPDSQVQTWPKGKPVNNFFYDELIFSEPTEEFFEMLTKDVSGPEIPLKAAGSHTFSLESEAAECKRLEAAVAQVTDKYNEYKSRARAAEIEIAELRRDISALEAARYDYLMKLLLIGDSGNCLLLRFSDDQFTPSFITTIGIDFKIRTVEVDGKRIKLQIWDTAGQERFRTITTAYYRGAMGILLVYDVTDERSFNNIENWHMNVEQHASEGVNKILIGNKCDIEERRAVPKEKGQALARELHIEFMETSAKSNINVEEAFLKLASDIKKRLLDTASQPEQSASDGKVNISDTQQNPSQGLGCC</sequence>
<evidence type="ECO:0000256" key="2">
    <source>
        <dbReference type="ARBA" id="ARBA00006270"/>
    </source>
</evidence>
<evidence type="ECO:0000256" key="10">
    <source>
        <dbReference type="ARBA" id="ARBA00023288"/>
    </source>
</evidence>
<name>A0A9W7XIC1_9FUNG</name>
<dbReference type="GO" id="GO:0015031">
    <property type="term" value="P:protein transport"/>
    <property type="evidence" value="ECO:0007669"/>
    <property type="project" value="UniProtKB-KW"/>
</dbReference>
<accession>A0A9W7XIC1</accession>
<protein>
    <submittedName>
        <fullName evidence="17">GTP-binding protein</fullName>
    </submittedName>
</protein>
<dbReference type="Gene3D" id="3.40.50.300">
    <property type="entry name" value="P-loop containing nucleotide triphosphate hydrolases"/>
    <property type="match status" value="1"/>
</dbReference>
<keyword evidence="11" id="KW-0636">Prenylation</keyword>
<dbReference type="InterPro" id="IPR027417">
    <property type="entry name" value="P-loop_NTPase"/>
</dbReference>
<dbReference type="InterPro" id="IPR005225">
    <property type="entry name" value="Small_GTP-bd"/>
</dbReference>
<dbReference type="SMART" id="SM00173">
    <property type="entry name" value="RAS"/>
    <property type="match status" value="1"/>
</dbReference>
<comment type="function">
    <text evidence="12">Protein transport. Probably involved in vesicular traffic.</text>
</comment>
<dbReference type="PROSITE" id="PS51421">
    <property type="entry name" value="RAS"/>
    <property type="match status" value="1"/>
</dbReference>
<keyword evidence="4" id="KW-1003">Cell membrane</keyword>
<evidence type="ECO:0000313" key="18">
    <source>
        <dbReference type="Proteomes" id="UP001145021"/>
    </source>
</evidence>
<dbReference type="PANTHER" id="PTHR47980">
    <property type="entry name" value="LD44762P"/>
    <property type="match status" value="1"/>
</dbReference>
<dbReference type="InterPro" id="IPR055129">
    <property type="entry name" value="YEATS_dom"/>
</dbReference>
<dbReference type="Gene3D" id="2.60.40.1970">
    <property type="entry name" value="YEATS domain"/>
    <property type="match status" value="1"/>
</dbReference>
<evidence type="ECO:0000256" key="13">
    <source>
        <dbReference type="PROSITE-ProRule" id="PRU00376"/>
    </source>
</evidence>
<feature type="domain" description="YEATS" evidence="16">
    <location>
        <begin position="6"/>
        <end position="150"/>
    </location>
</feature>
<keyword evidence="3" id="KW-0813">Transport</keyword>
<dbReference type="PRINTS" id="PR00449">
    <property type="entry name" value="RASTRNSFRMNG"/>
</dbReference>
<dbReference type="Pfam" id="PF03366">
    <property type="entry name" value="YEATS"/>
    <property type="match status" value="1"/>
</dbReference>
<evidence type="ECO:0000256" key="15">
    <source>
        <dbReference type="SAM" id="MobiDB-lite"/>
    </source>
</evidence>
<dbReference type="EMBL" id="JANBOH010000118">
    <property type="protein sequence ID" value="KAJ1645211.1"/>
    <property type="molecule type" value="Genomic_DNA"/>
</dbReference>
<dbReference type="SMART" id="SM00176">
    <property type="entry name" value="RAN"/>
    <property type="match status" value="1"/>
</dbReference>
<evidence type="ECO:0000256" key="5">
    <source>
        <dbReference type="ARBA" id="ARBA00022741"/>
    </source>
</evidence>
<proteinExistence type="inferred from homology"/>
<evidence type="ECO:0000256" key="6">
    <source>
        <dbReference type="ARBA" id="ARBA00022927"/>
    </source>
</evidence>
<dbReference type="InterPro" id="IPR038704">
    <property type="entry name" value="YEAST_sf"/>
</dbReference>
<keyword evidence="18" id="KW-1185">Reference proteome</keyword>
<dbReference type="CDD" id="cd01867">
    <property type="entry name" value="Rab8_Rab10_Rab13_like"/>
    <property type="match status" value="1"/>
</dbReference>
<dbReference type="Pfam" id="PF00071">
    <property type="entry name" value="Ras"/>
    <property type="match status" value="1"/>
</dbReference>
<dbReference type="GO" id="GO:0003924">
    <property type="term" value="F:GTPase activity"/>
    <property type="evidence" value="ECO:0007669"/>
    <property type="project" value="InterPro"/>
</dbReference>
<evidence type="ECO:0000256" key="3">
    <source>
        <dbReference type="ARBA" id="ARBA00022448"/>
    </source>
</evidence>
<organism evidence="17 18">
    <name type="scientific">Coemansia asiatica</name>
    <dbReference type="NCBI Taxonomy" id="1052880"/>
    <lineage>
        <taxon>Eukaryota</taxon>
        <taxon>Fungi</taxon>
        <taxon>Fungi incertae sedis</taxon>
        <taxon>Zoopagomycota</taxon>
        <taxon>Kickxellomycotina</taxon>
        <taxon>Kickxellomycetes</taxon>
        <taxon>Kickxellales</taxon>
        <taxon>Kickxellaceae</taxon>
        <taxon>Coemansia</taxon>
    </lineage>
</organism>
<dbReference type="InterPro" id="IPR001806">
    <property type="entry name" value="Small_GTPase"/>
</dbReference>
<gene>
    <name evidence="17" type="primary">SEC4</name>
    <name evidence="17" type="ORF">LPJ64_003180</name>
</gene>
<keyword evidence="9 13" id="KW-0539">Nucleus</keyword>
<dbReference type="InterPro" id="IPR050305">
    <property type="entry name" value="Small_GTPase_Rab"/>
</dbReference>
<dbReference type="PROSITE" id="PS51037">
    <property type="entry name" value="YEATS"/>
    <property type="match status" value="1"/>
</dbReference>
<dbReference type="FunFam" id="3.40.50.300:FF:000363">
    <property type="entry name" value="Secretion related GTPase srgA"/>
    <property type="match status" value="1"/>
</dbReference>
<evidence type="ECO:0000256" key="7">
    <source>
        <dbReference type="ARBA" id="ARBA00023134"/>
    </source>
</evidence>
<keyword evidence="10" id="KW-0449">Lipoprotein</keyword>
<comment type="subcellular location">
    <subcellularLocation>
        <location evidence="1">Cell membrane</location>
        <topology evidence="1">Lipid-anchor</topology>
        <orientation evidence="1">Cytoplasmic side</orientation>
    </subcellularLocation>
    <subcellularLocation>
        <location evidence="13">Nucleus</location>
    </subcellularLocation>
</comment>
<evidence type="ECO:0000259" key="16">
    <source>
        <dbReference type="PROSITE" id="PS51037"/>
    </source>
</evidence>
<dbReference type="SMART" id="SM00175">
    <property type="entry name" value="RAB"/>
    <property type="match status" value="1"/>
</dbReference>
<keyword evidence="5" id="KW-0547">Nucleotide-binding</keyword>
<keyword evidence="6" id="KW-0653">Protein transport</keyword>
<dbReference type="AlphaFoldDB" id="A0A9W7XIC1"/>
<comment type="similarity">
    <text evidence="2">Belongs to the small GTPase superfamily. Rab family.</text>
</comment>
<comment type="caution">
    <text evidence="17">The sequence shown here is derived from an EMBL/GenBank/DDBJ whole genome shotgun (WGS) entry which is preliminary data.</text>
</comment>
<dbReference type="GO" id="GO:0005634">
    <property type="term" value="C:nucleus"/>
    <property type="evidence" value="ECO:0007669"/>
    <property type="project" value="UniProtKB-SubCell"/>
</dbReference>
<evidence type="ECO:0000256" key="9">
    <source>
        <dbReference type="ARBA" id="ARBA00023242"/>
    </source>
</evidence>
<dbReference type="CDD" id="cd16908">
    <property type="entry name" value="YEATS_Yaf9_like"/>
    <property type="match status" value="1"/>
</dbReference>
<evidence type="ECO:0000256" key="4">
    <source>
        <dbReference type="ARBA" id="ARBA00022475"/>
    </source>
</evidence>
<dbReference type="SUPFAM" id="SSF52540">
    <property type="entry name" value="P-loop containing nucleoside triphosphate hydrolases"/>
    <property type="match status" value="1"/>
</dbReference>
<keyword evidence="14" id="KW-0175">Coiled coil</keyword>
<evidence type="ECO:0000256" key="12">
    <source>
        <dbReference type="ARBA" id="ARBA00025673"/>
    </source>
</evidence>
<evidence type="ECO:0000256" key="8">
    <source>
        <dbReference type="ARBA" id="ARBA00023136"/>
    </source>
</evidence>
<feature type="region of interest" description="Disordered" evidence="15">
    <location>
        <begin position="387"/>
        <end position="415"/>
    </location>
</feature>
<evidence type="ECO:0000313" key="17">
    <source>
        <dbReference type="EMBL" id="KAJ1645211.1"/>
    </source>
</evidence>